<organism evidence="3 4">
    <name type="scientific">Populus alba x Populus x berolinensis</name>
    <dbReference type="NCBI Taxonomy" id="444605"/>
    <lineage>
        <taxon>Eukaryota</taxon>
        <taxon>Viridiplantae</taxon>
        <taxon>Streptophyta</taxon>
        <taxon>Embryophyta</taxon>
        <taxon>Tracheophyta</taxon>
        <taxon>Spermatophyta</taxon>
        <taxon>Magnoliopsida</taxon>
        <taxon>eudicotyledons</taxon>
        <taxon>Gunneridae</taxon>
        <taxon>Pentapetalae</taxon>
        <taxon>rosids</taxon>
        <taxon>fabids</taxon>
        <taxon>Malpighiales</taxon>
        <taxon>Salicaceae</taxon>
        <taxon>Saliceae</taxon>
        <taxon>Populus</taxon>
    </lineage>
</organism>
<name>A0AAD6Q155_9ROSI</name>
<gene>
    <name evidence="3" type="ORF">NC653_031250</name>
</gene>
<dbReference type="PANTHER" id="PTHR35127:SF1">
    <property type="entry name" value="GENOME ASSEMBLY, CHROMOSOME: A10"/>
    <property type="match status" value="1"/>
</dbReference>
<dbReference type="Proteomes" id="UP001164929">
    <property type="component" value="Chromosome 13"/>
</dbReference>
<evidence type="ECO:0000313" key="3">
    <source>
        <dbReference type="EMBL" id="KAJ6975339.1"/>
    </source>
</evidence>
<keyword evidence="4" id="KW-1185">Reference proteome</keyword>
<dbReference type="PANTHER" id="PTHR35127">
    <property type="entry name" value="OS03G0736900 PROTEIN"/>
    <property type="match status" value="1"/>
</dbReference>
<feature type="region of interest" description="Disordered" evidence="1">
    <location>
        <begin position="68"/>
        <end position="92"/>
    </location>
</feature>
<dbReference type="AlphaFoldDB" id="A0AAD6Q155"/>
<feature type="region of interest" description="Disordered" evidence="1">
    <location>
        <begin position="1"/>
        <end position="20"/>
    </location>
</feature>
<feature type="domain" description="DUF7804" evidence="2">
    <location>
        <begin position="26"/>
        <end position="88"/>
    </location>
</feature>
<proteinExistence type="predicted"/>
<dbReference type="Pfam" id="PF25089">
    <property type="entry name" value="DUF7804"/>
    <property type="match status" value="1"/>
</dbReference>
<comment type="caution">
    <text evidence="3">The sequence shown here is derived from an EMBL/GenBank/DDBJ whole genome shotgun (WGS) entry which is preliminary data.</text>
</comment>
<protein>
    <recommendedName>
        <fullName evidence="2">DUF7804 domain-containing protein</fullName>
    </recommendedName>
</protein>
<sequence>MKSSTTPGIFKTADSPDGSNESAVLLYEKVDQWMRDSVVEIVKNLREAPLSVHIYTAESNETRRLEAEKAVEEEEEERPNLMGKWEKRDPNA</sequence>
<evidence type="ECO:0000313" key="4">
    <source>
        <dbReference type="Proteomes" id="UP001164929"/>
    </source>
</evidence>
<reference evidence="3" key="1">
    <citation type="journal article" date="2023" name="Mol. Ecol. Resour.">
        <title>Chromosome-level genome assembly of a triploid poplar Populus alba 'Berolinensis'.</title>
        <authorList>
            <person name="Chen S."/>
            <person name="Yu Y."/>
            <person name="Wang X."/>
            <person name="Wang S."/>
            <person name="Zhang T."/>
            <person name="Zhou Y."/>
            <person name="He R."/>
            <person name="Meng N."/>
            <person name="Wang Y."/>
            <person name="Liu W."/>
            <person name="Liu Z."/>
            <person name="Liu J."/>
            <person name="Guo Q."/>
            <person name="Huang H."/>
            <person name="Sederoff R.R."/>
            <person name="Wang G."/>
            <person name="Qu G."/>
            <person name="Chen S."/>
        </authorList>
    </citation>
    <scope>NUCLEOTIDE SEQUENCE</scope>
    <source>
        <strain evidence="3">SC-2020</strain>
    </source>
</reference>
<evidence type="ECO:0000256" key="1">
    <source>
        <dbReference type="SAM" id="MobiDB-lite"/>
    </source>
</evidence>
<evidence type="ECO:0000259" key="2">
    <source>
        <dbReference type="Pfam" id="PF25089"/>
    </source>
</evidence>
<dbReference type="InterPro" id="IPR056706">
    <property type="entry name" value="DUF7804"/>
</dbReference>
<dbReference type="EMBL" id="JAQIZT010000013">
    <property type="protein sequence ID" value="KAJ6975339.1"/>
    <property type="molecule type" value="Genomic_DNA"/>
</dbReference>
<accession>A0AAD6Q155</accession>